<reference evidence="5" key="1">
    <citation type="submission" date="2015-02" db="EMBL/GenBank/DDBJ databases">
        <title>Genome sequencing for Strongylocentrotus purpuratus.</title>
        <authorList>
            <person name="Murali S."/>
            <person name="Liu Y."/>
            <person name="Vee V."/>
            <person name="English A."/>
            <person name="Wang M."/>
            <person name="Skinner E."/>
            <person name="Han Y."/>
            <person name="Muzny D.M."/>
            <person name="Worley K.C."/>
            <person name="Gibbs R.A."/>
        </authorList>
    </citation>
    <scope>NUCLEOTIDE SEQUENCE</scope>
</reference>
<reference evidence="4" key="2">
    <citation type="submission" date="2021-01" db="UniProtKB">
        <authorList>
            <consortium name="EnsemblMetazoa"/>
        </authorList>
    </citation>
    <scope>IDENTIFICATION</scope>
</reference>
<dbReference type="InParanoid" id="A0A7M7STK0"/>
<dbReference type="OMA" id="MNIGPKT"/>
<evidence type="ECO:0000256" key="2">
    <source>
        <dbReference type="ARBA" id="ARBA00022448"/>
    </source>
</evidence>
<dbReference type="GO" id="GO:0051601">
    <property type="term" value="P:exocyst localization"/>
    <property type="evidence" value="ECO:0000318"/>
    <property type="project" value="GO_Central"/>
</dbReference>
<organism evidence="4 5">
    <name type="scientific">Strongylocentrotus purpuratus</name>
    <name type="common">Purple sea urchin</name>
    <dbReference type="NCBI Taxonomy" id="7668"/>
    <lineage>
        <taxon>Eukaryota</taxon>
        <taxon>Metazoa</taxon>
        <taxon>Echinodermata</taxon>
        <taxon>Eleutherozoa</taxon>
        <taxon>Echinozoa</taxon>
        <taxon>Echinoidea</taxon>
        <taxon>Euechinoidea</taxon>
        <taxon>Echinacea</taxon>
        <taxon>Camarodonta</taxon>
        <taxon>Echinidea</taxon>
        <taxon>Strongylocentrotidae</taxon>
        <taxon>Strongylocentrotus</taxon>
    </lineage>
</organism>
<dbReference type="GO" id="GO:0000145">
    <property type="term" value="C:exocyst"/>
    <property type="evidence" value="ECO:0000318"/>
    <property type="project" value="GO_Central"/>
</dbReference>
<evidence type="ECO:0000256" key="3">
    <source>
        <dbReference type="ARBA" id="ARBA00022483"/>
    </source>
</evidence>
<dbReference type="GO" id="GO:0000149">
    <property type="term" value="F:SNARE binding"/>
    <property type="evidence" value="ECO:0000318"/>
    <property type="project" value="GO_Central"/>
</dbReference>
<dbReference type="Gene3D" id="1.10.357.50">
    <property type="match status" value="1"/>
</dbReference>
<dbReference type="Proteomes" id="UP000007110">
    <property type="component" value="Unassembled WGS sequence"/>
</dbReference>
<accession>A0A7M7STK0</accession>
<evidence type="ECO:0000313" key="5">
    <source>
        <dbReference type="Proteomes" id="UP000007110"/>
    </source>
</evidence>
<evidence type="ECO:0000256" key="1">
    <source>
        <dbReference type="ARBA" id="ARBA00009447"/>
    </source>
</evidence>
<dbReference type="PANTHER" id="PTHR21292">
    <property type="entry name" value="EXOCYST COMPLEX COMPONENT SEC6-RELATED"/>
    <property type="match status" value="1"/>
</dbReference>
<dbReference type="InterPro" id="IPR042532">
    <property type="entry name" value="EXOC3/Sec6_C"/>
</dbReference>
<dbReference type="Gene3D" id="1.10.357.70">
    <property type="entry name" value="Exocyst complex component Sec6, C-terminal domain"/>
    <property type="match status" value="1"/>
</dbReference>
<dbReference type="GO" id="GO:0006887">
    <property type="term" value="P:exocytosis"/>
    <property type="evidence" value="ECO:0000318"/>
    <property type="project" value="GO_Central"/>
</dbReference>
<evidence type="ECO:0008006" key="6">
    <source>
        <dbReference type="Google" id="ProtNLM"/>
    </source>
</evidence>
<dbReference type="OrthoDB" id="10047020at2759"/>
<dbReference type="InterPro" id="IPR010326">
    <property type="entry name" value="EXOC3/Sec6"/>
</dbReference>
<sequence>MLGEDFGKAEIDAIESASKRVENMLKRPDQLERVEQFKRREARKKASVEARLKTAMQSQLDGVRTGLTQLSGALNGIKEIRTWVHEVDVRYRECAELTSTLGEVKEVASQHSQLAAAVENLKHIFTVPENVKRTEMYIEEEKLLHAHKGLMELESSRDDLLYELHKQPSDNPTDNHLLQRYFSEVAKLSDMLFKQIRLVLQRHLLIASRQPQLVVTCLRIIEREERIDKKMSDREKMAGFKAPGRPKNWRKRCIDELKKVVNIKIEGSQLEDRSMERMWLVRHLELIRQYMVEDLQVVKYLCVPLFPPDYKIFEFFIKTYIENVSGHLQDLIGSGLEHNEIIQMLTWITEFKGPMLLGHPELGIDIKKEPDALSDQMVEDLQQEYMKTLHTNIQFWMANAMETDTKDWNGEVEPDADGEGYFRTQLAVIIFQMIEQNLQVSNQISKDLTVKVVLLCVEELQLFIDTYRDAIRDYKTSHMADRSQPRFFFQYMVAIVNNFHSFIEFTKQLERRHLKLPVGETGSTSVFQGLIDAFNKLAGESLGDLLWEMFLDLEPHLNQIITRPWFQHPGSPALDTVSITIEDYHNDFIHLRPNYFESLIKELEKRTVTAYVKAMLEKRMTFRTYEERKEAAEKITRESDMLERLFSHLKRSEDMGNSQCQVIPLMTEVIRMEDTSMLSLEISTLVHRYSDIRTDHLVNLLVSRGDFTVATAKQVVIDTLGEDDTRQMSTRSIFSDIPAK</sequence>
<proteinExistence type="inferred from homology"/>
<comment type="similarity">
    <text evidence="1">Belongs to the SEC6 family.</text>
</comment>
<dbReference type="KEGG" id="spu:578021"/>
<name>A0A7M7STK0_STRPU</name>
<dbReference type="RefSeq" id="XP_030830444.1">
    <property type="nucleotide sequence ID" value="XM_030974584.1"/>
</dbReference>
<keyword evidence="5" id="KW-1185">Reference proteome</keyword>
<dbReference type="FunFam" id="1.10.357.70:FF:000001">
    <property type="entry name" value="Exocyst complex component 3"/>
    <property type="match status" value="1"/>
</dbReference>
<dbReference type="CTD" id="11336"/>
<evidence type="ECO:0000313" key="4">
    <source>
        <dbReference type="EnsemblMetazoa" id="XP_030830444"/>
    </source>
</evidence>
<dbReference type="Pfam" id="PF06046">
    <property type="entry name" value="Sec6"/>
    <property type="match status" value="1"/>
</dbReference>
<protein>
    <recommendedName>
        <fullName evidence="6">Exocyst complex component Sec6</fullName>
    </recommendedName>
</protein>
<dbReference type="AlphaFoldDB" id="A0A7M7STK0"/>
<dbReference type="PANTHER" id="PTHR21292:SF1">
    <property type="entry name" value="EXOCYST COMPLEX COMPONENT 3"/>
    <property type="match status" value="1"/>
</dbReference>
<dbReference type="GeneID" id="578021"/>
<dbReference type="EnsemblMetazoa" id="XM_030974584">
    <property type="protein sequence ID" value="XP_030830444"/>
    <property type="gene ID" value="LOC578021"/>
</dbReference>
<keyword evidence="3" id="KW-0268">Exocytosis</keyword>
<keyword evidence="2" id="KW-0813">Transport</keyword>